<dbReference type="EMBL" id="QHHQ01000002">
    <property type="protein sequence ID" value="RAI01898.1"/>
    <property type="molecule type" value="Genomic_DNA"/>
</dbReference>
<dbReference type="InterPro" id="IPR050483">
    <property type="entry name" value="CoA-transferase_III_domain"/>
</dbReference>
<dbReference type="AlphaFoldDB" id="A0A8B2NUE6"/>
<feature type="compositionally biased region" description="Basic residues" evidence="2">
    <location>
        <begin position="1"/>
        <end position="14"/>
    </location>
</feature>
<organism evidence="3 4">
    <name type="scientific">Acuticoccus sediminis</name>
    <dbReference type="NCBI Taxonomy" id="2184697"/>
    <lineage>
        <taxon>Bacteria</taxon>
        <taxon>Pseudomonadati</taxon>
        <taxon>Pseudomonadota</taxon>
        <taxon>Alphaproteobacteria</taxon>
        <taxon>Hyphomicrobiales</taxon>
        <taxon>Amorphaceae</taxon>
        <taxon>Acuticoccus</taxon>
    </lineage>
</organism>
<sequence length="419" mass="44857">MLRHRRAPRRRPRLPRAGEPQVSPAALAPPAFEGVKVVELAQGVAAPYCGMMLAQNGASVTKIEPVGYGDWSRGLGRRVGDYSAEAIVLNRGKRSLALNLKAPEGRDAAFRLVADADVVIENYRPGVTRRLGLDYETVATANPSVVYATVTGFGETGPNRDLPATDTVMQGYTGFMSINRDTEGVPRRLNMLAIDVSTGLYLSQAVSAALYRKAVRGEGVHIRTSLLECAMAFQEARIVAEVFDGAAVKPVGAPVGTFPTADGYLSLNARRDAHFVRLCDIVGHPEWRADPRFASEQQRVAHAADLNALVAPFVAAHPTDWWKEKLSEADILHAKVHDYRELMDDPQVVEMEAIGWAEIEGLGRLPATRLPGLPAASARSAALAHPPRVGEGGRAALAEAGFGEAEIEALGACGAAVYA</sequence>
<comment type="caution">
    <text evidence="3">The sequence shown here is derived from an EMBL/GenBank/DDBJ whole genome shotgun (WGS) entry which is preliminary data.</text>
</comment>
<keyword evidence="1 3" id="KW-0808">Transferase</keyword>
<feature type="region of interest" description="Disordered" evidence="2">
    <location>
        <begin position="1"/>
        <end position="25"/>
    </location>
</feature>
<accession>A0A8B2NUE6</accession>
<evidence type="ECO:0000313" key="3">
    <source>
        <dbReference type="EMBL" id="RAI01898.1"/>
    </source>
</evidence>
<name>A0A8B2NUE6_9HYPH</name>
<dbReference type="InterPro" id="IPR003673">
    <property type="entry name" value="CoA-Trfase_fam_III"/>
</dbReference>
<dbReference type="GO" id="GO:0008410">
    <property type="term" value="F:CoA-transferase activity"/>
    <property type="evidence" value="ECO:0007669"/>
    <property type="project" value="TreeGrafter"/>
</dbReference>
<keyword evidence="4" id="KW-1185">Reference proteome</keyword>
<dbReference type="Gene3D" id="3.30.1540.10">
    <property type="entry name" value="formyl-coa transferase, domain 3"/>
    <property type="match status" value="1"/>
</dbReference>
<dbReference type="PANTHER" id="PTHR48207:SF4">
    <property type="entry name" value="BLL6097 PROTEIN"/>
    <property type="match status" value="1"/>
</dbReference>
<proteinExistence type="predicted"/>
<evidence type="ECO:0000256" key="1">
    <source>
        <dbReference type="ARBA" id="ARBA00022679"/>
    </source>
</evidence>
<evidence type="ECO:0000256" key="2">
    <source>
        <dbReference type="SAM" id="MobiDB-lite"/>
    </source>
</evidence>
<dbReference type="Gene3D" id="3.40.50.10540">
    <property type="entry name" value="Crotonobetainyl-coa:carnitine coa-transferase, domain 1"/>
    <property type="match status" value="1"/>
</dbReference>
<protein>
    <submittedName>
        <fullName evidence="3">CoA transferase</fullName>
    </submittedName>
</protein>
<dbReference type="Proteomes" id="UP000249590">
    <property type="component" value="Unassembled WGS sequence"/>
</dbReference>
<dbReference type="SUPFAM" id="SSF89796">
    <property type="entry name" value="CoA-transferase family III (CaiB/BaiF)"/>
    <property type="match status" value="1"/>
</dbReference>
<dbReference type="InterPro" id="IPR044855">
    <property type="entry name" value="CoA-Trfase_III_dom3_sf"/>
</dbReference>
<evidence type="ECO:0000313" key="4">
    <source>
        <dbReference type="Proteomes" id="UP000249590"/>
    </source>
</evidence>
<dbReference type="Pfam" id="PF02515">
    <property type="entry name" value="CoA_transf_3"/>
    <property type="match status" value="1"/>
</dbReference>
<reference evidence="3 4" key="1">
    <citation type="submission" date="2018-05" db="EMBL/GenBank/DDBJ databases">
        <title>Acuticoccus sediminis sp. nov., isolated from deep-sea sediment of Indian Ocean.</title>
        <authorList>
            <person name="Liu X."/>
            <person name="Lai Q."/>
            <person name="Du Y."/>
            <person name="Sun F."/>
            <person name="Zhang X."/>
            <person name="Wang S."/>
            <person name="Shao Z."/>
        </authorList>
    </citation>
    <scope>NUCLEOTIDE SEQUENCE [LARGE SCALE GENOMIC DNA]</scope>
    <source>
        <strain evidence="3 4">PTG4-2</strain>
    </source>
</reference>
<gene>
    <name evidence="3" type="ORF">DLJ53_10905</name>
</gene>
<dbReference type="InterPro" id="IPR023606">
    <property type="entry name" value="CoA-Trfase_III_dom_1_sf"/>
</dbReference>
<dbReference type="PANTHER" id="PTHR48207">
    <property type="entry name" value="SUCCINATE--HYDROXYMETHYLGLUTARATE COA-TRANSFERASE"/>
    <property type="match status" value="1"/>
</dbReference>